<comment type="caution">
    <text evidence="1">The sequence shown here is derived from an EMBL/GenBank/DDBJ whole genome shotgun (WGS) entry which is preliminary data.</text>
</comment>
<keyword evidence="2" id="KW-1185">Reference proteome</keyword>
<dbReference type="RefSeq" id="WP_345464783.1">
    <property type="nucleotide sequence ID" value="NZ_BAABHF010000019.1"/>
</dbReference>
<name>A0ABP8Q1W6_9ACTN</name>
<sequence>MGNDLSAFSSRVNRALASHLTVLGELLTGGERVIDVVETGVAANRIVPKLDSVLALTNRKLVIVHGNMFLRPKGHTAINLGEILDVGFDKGSMRAKPGLQNVLTINSRVGTFHLNVYDKSGPAWPRMIADQMHGSQAPAPGDIAAQLKHLSELREAGHLSAGEFAAAKARLLGG</sequence>
<dbReference type="Proteomes" id="UP001500503">
    <property type="component" value="Unassembled WGS sequence"/>
</dbReference>
<evidence type="ECO:0000313" key="1">
    <source>
        <dbReference type="EMBL" id="GAA4495036.1"/>
    </source>
</evidence>
<gene>
    <name evidence="1" type="ORF">GCM10023191_035130</name>
</gene>
<evidence type="ECO:0000313" key="2">
    <source>
        <dbReference type="Proteomes" id="UP001500503"/>
    </source>
</evidence>
<evidence type="ECO:0008006" key="3">
    <source>
        <dbReference type="Google" id="ProtNLM"/>
    </source>
</evidence>
<proteinExistence type="predicted"/>
<protein>
    <recommendedName>
        <fullName evidence="3">SHOCT domain-containing protein</fullName>
    </recommendedName>
</protein>
<reference evidence="2" key="1">
    <citation type="journal article" date="2019" name="Int. J. Syst. Evol. Microbiol.">
        <title>The Global Catalogue of Microorganisms (GCM) 10K type strain sequencing project: providing services to taxonomists for standard genome sequencing and annotation.</title>
        <authorList>
            <consortium name="The Broad Institute Genomics Platform"/>
            <consortium name="The Broad Institute Genome Sequencing Center for Infectious Disease"/>
            <person name="Wu L."/>
            <person name="Ma J."/>
        </authorList>
    </citation>
    <scope>NUCLEOTIDE SEQUENCE [LARGE SCALE GENOMIC DNA]</scope>
    <source>
        <strain evidence="2">JCM 17933</strain>
    </source>
</reference>
<organism evidence="1 2">
    <name type="scientific">Actinoallomurus oryzae</name>
    <dbReference type="NCBI Taxonomy" id="502180"/>
    <lineage>
        <taxon>Bacteria</taxon>
        <taxon>Bacillati</taxon>
        <taxon>Actinomycetota</taxon>
        <taxon>Actinomycetes</taxon>
        <taxon>Streptosporangiales</taxon>
        <taxon>Thermomonosporaceae</taxon>
        <taxon>Actinoallomurus</taxon>
    </lineage>
</organism>
<dbReference type="EMBL" id="BAABHF010000019">
    <property type="protein sequence ID" value="GAA4495036.1"/>
    <property type="molecule type" value="Genomic_DNA"/>
</dbReference>
<accession>A0ABP8Q1W6</accession>